<feature type="compositionally biased region" description="Polar residues" evidence="1">
    <location>
        <begin position="577"/>
        <end position="592"/>
    </location>
</feature>
<feature type="region of interest" description="Disordered" evidence="1">
    <location>
        <begin position="39"/>
        <end position="109"/>
    </location>
</feature>
<dbReference type="Proteomes" id="UP000288429">
    <property type="component" value="Unassembled WGS sequence"/>
</dbReference>
<feature type="region of interest" description="Disordered" evidence="1">
    <location>
        <begin position="419"/>
        <end position="537"/>
    </location>
</feature>
<feature type="compositionally biased region" description="Polar residues" evidence="1">
    <location>
        <begin position="135"/>
        <end position="146"/>
    </location>
</feature>
<proteinExistence type="predicted"/>
<feature type="compositionally biased region" description="Basic residues" evidence="1">
    <location>
        <begin position="430"/>
        <end position="439"/>
    </location>
</feature>
<dbReference type="AlphaFoldDB" id="A0A428SG34"/>
<dbReference type="EMBL" id="NIZV01000466">
    <property type="protein sequence ID" value="RSL88745.1"/>
    <property type="molecule type" value="Genomic_DNA"/>
</dbReference>
<organism evidence="2 3">
    <name type="scientific">Fusarium ambrosium</name>
    <dbReference type="NCBI Taxonomy" id="131363"/>
    <lineage>
        <taxon>Eukaryota</taxon>
        <taxon>Fungi</taxon>
        <taxon>Dikarya</taxon>
        <taxon>Ascomycota</taxon>
        <taxon>Pezizomycotina</taxon>
        <taxon>Sordariomycetes</taxon>
        <taxon>Hypocreomycetidae</taxon>
        <taxon>Hypocreales</taxon>
        <taxon>Nectriaceae</taxon>
        <taxon>Fusarium</taxon>
        <taxon>Fusarium solani species complex</taxon>
    </lineage>
</organism>
<accession>A0A428SG34</accession>
<feature type="region of interest" description="Disordered" evidence="1">
    <location>
        <begin position="556"/>
        <end position="592"/>
    </location>
</feature>
<feature type="compositionally biased region" description="Low complexity" evidence="1">
    <location>
        <begin position="58"/>
        <end position="71"/>
    </location>
</feature>
<comment type="caution">
    <text evidence="2">The sequence shown here is derived from an EMBL/GenBank/DDBJ whole genome shotgun (WGS) entry which is preliminary data.</text>
</comment>
<gene>
    <name evidence="2" type="ORF">CDV31_016003</name>
</gene>
<evidence type="ECO:0000256" key="1">
    <source>
        <dbReference type="SAM" id="MobiDB-lite"/>
    </source>
</evidence>
<sequence length="698" mass="76450">MSPRDYQPCGKPSCNQYIAELNACVKEWKLYASRLEHELQRHQPRPGPLSALLTTTDSVSPEPISSHSIPPQRVSLEPLSSSSVSCSSTYTQPADSEPAPLQNAPLSPPASTLKVIEWTPQCGRSWGRADGPKQSCETSNASQDKTRAPTIQNFIDRIPNPYDDDQWQQKRAELGLNDAQGILRALDDILSPQRHSDTKTRDTVQLPLNVLDHLAYRAIEAGEAGSDAQRAVALSIFSGLVFMGECCVALKIGVNIEYVDNSMRDFLSRLRSSSCQAGSKTLQMYRHVAVWITQQMYLLFEDFHHRAFELFLYAPTMISAYDTLARSSCKGALRSGILRLRQSDESVAPSPTEIQAALPFDLPFLVWANFRRRLGMDCYEQVCDVFGATCFSRDQFGSWYQSWDQRKLEVCAPPIRTSITVQPDEQRKTATSRKNRKRSSAGSSTRGRKRRQTQAQSTPIPEQEAASLPPEDCYATPRSSIGTGEEVASRQAGTEGHHDRTDKSPSSVARCSDAASGAQTNPPDIEHPPASSAGERAMLGLNDGVPLQVEASTLQAHGAVRSSQASSSEGYLPDLNDSFSPQASESRPLTTSHSYVSTFPTGVHGSTRLDVLLQAAAQQVDPIFGGMDCHVHPQELSGVGEAFARTGDPDAMLGVPERSSGPDSRDEEGQGHCITDSIWGKGESHMNMVIGVEELYDY</sequence>
<feature type="region of interest" description="Disordered" evidence="1">
    <location>
        <begin position="124"/>
        <end position="146"/>
    </location>
</feature>
<evidence type="ECO:0000313" key="3">
    <source>
        <dbReference type="Proteomes" id="UP000288429"/>
    </source>
</evidence>
<keyword evidence="3" id="KW-1185">Reference proteome</keyword>
<protein>
    <submittedName>
        <fullName evidence="2">Uncharacterized protein</fullName>
    </submittedName>
</protein>
<name>A0A428SG34_9HYPO</name>
<feature type="compositionally biased region" description="Polar residues" evidence="1">
    <location>
        <begin position="556"/>
        <end position="569"/>
    </location>
</feature>
<evidence type="ECO:0000313" key="2">
    <source>
        <dbReference type="EMBL" id="RSL88745.1"/>
    </source>
</evidence>
<reference evidence="2 3" key="1">
    <citation type="submission" date="2017-06" db="EMBL/GenBank/DDBJ databases">
        <title>Cmopartive genomic analysis of Ambrosia Fusariam Clade fungi.</title>
        <authorList>
            <person name="Stajich J.E."/>
            <person name="Carrillo J."/>
            <person name="Kijimoto T."/>
            <person name="Eskalen A."/>
            <person name="O'Donnell K."/>
            <person name="Kasson M."/>
        </authorList>
    </citation>
    <scope>NUCLEOTIDE SEQUENCE [LARGE SCALE GENOMIC DNA]</scope>
    <source>
        <strain evidence="2 3">NRRL 20438</strain>
    </source>
</reference>